<proteinExistence type="inferred from homology"/>
<protein>
    <submittedName>
        <fullName evidence="9">FtsX-like permease family protein</fullName>
    </submittedName>
</protein>
<feature type="transmembrane region" description="Helical" evidence="7">
    <location>
        <begin position="928"/>
        <end position="950"/>
    </location>
</feature>
<sequence length="964" mass="108103">MALWTMILRKMAKNRWLQLNLWLGLTICVALFSSMPLYSHAILQRTLFKELQLLQQDKQIYPGYVRVATSISGERTVEETQKLILRADNYMNQLPERFGLSSQSYILTRGTQSIRILPADASEREKKEMTLNASFRTVSDLEKRVRLVDGRFPDPNRMDGVYEAAVTQKFLIDMKRDLNHEFVYTNKDTGKQLRMLPVGLIESNPENPYDQFKVESFNSSFFIPSARFEQDFVQNMGILRLSSIVWQYSLNYEELKIDDIESFIANSNALSGYFNMRLGIASVDVPAKSPIEKYGEKKEKLDLMLWSLYSPVMFMLVFYLYMAANLIIERQKNEISVLRSRGASRLQIMLVFAVESIVLGLLALAVGPFVGVFFTKVLGASSGFLEFVQRSSLEVVLNSTSYKTAILAVTGSIILILIPAFLATRTTIVGHKQQMARANKMSFWHKMFIDVILLGVSIYLLYGFNKRMDELQELALDPNALQVDPLLFFLPALFSLGCGLFALRVYPWLIRLVYWIGRKWWSPALYSSLLQISRSSSQYLTIKVFLIMTVATGLFSANAARTINGNMEDKILYTTGADMTISVQWENDAPPPAMGGGMSPAPSAAPDAAEELIVPKRVSYTEPPFITMTELAGVEAAARVFVKDNVSVSTNGGSGSTVLYGIDTFDFGQVAWMRTGLLDYHINNYLNLMASDPKAVLISRSLSNSLGVKPGDRIGAKWSGLDEAGFIVYGIIDYWPGWSPLPKARGAKEESDENVIRPNLVVGHLSYIQNHLALEPYEVWVKLKEGTSSQVVYDDLTLKKIPVTELSDVNEQLIRSKNDPFRLAINGVMTLGFVISMAISFFGFLLFWVLTLSGRTLQYGILRAMGISFMQILGMLFSEQMLTSAAAVLIGVFIGNAVSDMFVPLFQLSFNASEQVPPFEIVRQLSDYVQLYSVIGTMLIIGLAVLGMRVSRMKISQALKLGEE</sequence>
<evidence type="ECO:0000313" key="9">
    <source>
        <dbReference type="EMBL" id="MFC0393170.1"/>
    </source>
</evidence>
<dbReference type="Pfam" id="PF02687">
    <property type="entry name" value="FtsX"/>
    <property type="match status" value="2"/>
</dbReference>
<evidence type="ECO:0000313" key="10">
    <source>
        <dbReference type="Proteomes" id="UP001589818"/>
    </source>
</evidence>
<accession>A0ABV6JBA6</accession>
<comment type="caution">
    <text evidence="9">The sequence shown here is derived from an EMBL/GenBank/DDBJ whole genome shotgun (WGS) entry which is preliminary data.</text>
</comment>
<keyword evidence="10" id="KW-1185">Reference proteome</keyword>
<keyword evidence="2" id="KW-1003">Cell membrane</keyword>
<feature type="transmembrane region" description="Helical" evidence="7">
    <location>
        <begin position="823"/>
        <end position="850"/>
    </location>
</feature>
<keyword evidence="4 7" id="KW-1133">Transmembrane helix</keyword>
<feature type="transmembrane region" description="Helical" evidence="7">
    <location>
        <begin position="303"/>
        <end position="328"/>
    </location>
</feature>
<evidence type="ECO:0000256" key="5">
    <source>
        <dbReference type="ARBA" id="ARBA00023136"/>
    </source>
</evidence>
<evidence type="ECO:0000259" key="8">
    <source>
        <dbReference type="Pfam" id="PF02687"/>
    </source>
</evidence>
<reference evidence="9 10" key="1">
    <citation type="submission" date="2024-09" db="EMBL/GenBank/DDBJ databases">
        <authorList>
            <person name="Sun Q."/>
            <person name="Mori K."/>
        </authorList>
    </citation>
    <scope>NUCLEOTIDE SEQUENCE [LARGE SCALE GENOMIC DNA]</scope>
    <source>
        <strain evidence="9 10">CCM 4839</strain>
    </source>
</reference>
<name>A0ABV6JBA6_9BACL</name>
<evidence type="ECO:0000256" key="4">
    <source>
        <dbReference type="ARBA" id="ARBA00022989"/>
    </source>
</evidence>
<organism evidence="9 10">
    <name type="scientific">Paenibacillus mendelii</name>
    <dbReference type="NCBI Taxonomy" id="206163"/>
    <lineage>
        <taxon>Bacteria</taxon>
        <taxon>Bacillati</taxon>
        <taxon>Bacillota</taxon>
        <taxon>Bacilli</taxon>
        <taxon>Bacillales</taxon>
        <taxon>Paenibacillaceae</taxon>
        <taxon>Paenibacillus</taxon>
    </lineage>
</organism>
<dbReference type="RefSeq" id="WP_204822647.1">
    <property type="nucleotide sequence ID" value="NZ_JANHOF010000002.1"/>
</dbReference>
<dbReference type="InterPro" id="IPR003838">
    <property type="entry name" value="ABC3_permease_C"/>
</dbReference>
<dbReference type="Proteomes" id="UP001589818">
    <property type="component" value="Unassembled WGS sequence"/>
</dbReference>
<dbReference type="EMBL" id="JBHLVF010000031">
    <property type="protein sequence ID" value="MFC0393170.1"/>
    <property type="molecule type" value="Genomic_DNA"/>
</dbReference>
<dbReference type="PANTHER" id="PTHR30572:SF4">
    <property type="entry name" value="ABC TRANSPORTER PERMEASE YTRF"/>
    <property type="match status" value="1"/>
</dbReference>
<evidence type="ECO:0000256" key="3">
    <source>
        <dbReference type="ARBA" id="ARBA00022692"/>
    </source>
</evidence>
<feature type="transmembrane region" description="Helical" evidence="7">
    <location>
        <begin position="348"/>
        <end position="374"/>
    </location>
</feature>
<keyword evidence="5 7" id="KW-0472">Membrane</keyword>
<evidence type="ECO:0000256" key="6">
    <source>
        <dbReference type="ARBA" id="ARBA00038076"/>
    </source>
</evidence>
<gene>
    <name evidence="9" type="ORF">ACFFJ8_17540</name>
</gene>
<feature type="transmembrane region" description="Helical" evidence="7">
    <location>
        <begin position="402"/>
        <end position="422"/>
    </location>
</feature>
<evidence type="ECO:0000256" key="2">
    <source>
        <dbReference type="ARBA" id="ARBA00022475"/>
    </source>
</evidence>
<dbReference type="InterPro" id="IPR050250">
    <property type="entry name" value="Macrolide_Exporter_MacB"/>
</dbReference>
<comment type="subcellular location">
    <subcellularLocation>
        <location evidence="1">Cell membrane</location>
        <topology evidence="1">Multi-pass membrane protein</topology>
    </subcellularLocation>
</comment>
<feature type="domain" description="ABC3 transporter permease C-terminal" evidence="8">
    <location>
        <begin position="313"/>
        <end position="425"/>
    </location>
</feature>
<dbReference type="PANTHER" id="PTHR30572">
    <property type="entry name" value="MEMBRANE COMPONENT OF TRANSPORTER-RELATED"/>
    <property type="match status" value="1"/>
</dbReference>
<feature type="transmembrane region" description="Helical" evidence="7">
    <location>
        <begin position="443"/>
        <end position="462"/>
    </location>
</feature>
<feature type="transmembrane region" description="Helical" evidence="7">
    <location>
        <begin position="486"/>
        <end position="509"/>
    </location>
</feature>
<feature type="domain" description="ABC3 transporter permease C-terminal" evidence="8">
    <location>
        <begin position="833"/>
        <end position="946"/>
    </location>
</feature>
<evidence type="ECO:0000256" key="7">
    <source>
        <dbReference type="SAM" id="Phobius"/>
    </source>
</evidence>
<comment type="similarity">
    <text evidence="6">Belongs to the ABC-4 integral membrane protein family.</text>
</comment>
<evidence type="ECO:0000256" key="1">
    <source>
        <dbReference type="ARBA" id="ARBA00004651"/>
    </source>
</evidence>
<keyword evidence="3 7" id="KW-0812">Transmembrane</keyword>